<evidence type="ECO:0000313" key="2">
    <source>
        <dbReference type="Proteomes" id="UP000299102"/>
    </source>
</evidence>
<proteinExistence type="predicted"/>
<dbReference type="Proteomes" id="UP000299102">
    <property type="component" value="Unassembled WGS sequence"/>
</dbReference>
<name>A0A4C1W763_EUMVA</name>
<protein>
    <submittedName>
        <fullName evidence="1">Uncharacterized protein</fullName>
    </submittedName>
</protein>
<reference evidence="1 2" key="1">
    <citation type="journal article" date="2019" name="Commun. Biol.">
        <title>The bagworm genome reveals a unique fibroin gene that provides high tensile strength.</title>
        <authorList>
            <person name="Kono N."/>
            <person name="Nakamura H."/>
            <person name="Ohtoshi R."/>
            <person name="Tomita M."/>
            <person name="Numata K."/>
            <person name="Arakawa K."/>
        </authorList>
    </citation>
    <scope>NUCLEOTIDE SEQUENCE [LARGE SCALE GENOMIC DNA]</scope>
</reference>
<organism evidence="1 2">
    <name type="scientific">Eumeta variegata</name>
    <name type="common">Bagworm moth</name>
    <name type="synonym">Eumeta japonica</name>
    <dbReference type="NCBI Taxonomy" id="151549"/>
    <lineage>
        <taxon>Eukaryota</taxon>
        <taxon>Metazoa</taxon>
        <taxon>Ecdysozoa</taxon>
        <taxon>Arthropoda</taxon>
        <taxon>Hexapoda</taxon>
        <taxon>Insecta</taxon>
        <taxon>Pterygota</taxon>
        <taxon>Neoptera</taxon>
        <taxon>Endopterygota</taxon>
        <taxon>Lepidoptera</taxon>
        <taxon>Glossata</taxon>
        <taxon>Ditrysia</taxon>
        <taxon>Tineoidea</taxon>
        <taxon>Psychidae</taxon>
        <taxon>Oiketicinae</taxon>
        <taxon>Eumeta</taxon>
    </lineage>
</organism>
<gene>
    <name evidence="1" type="ORF">EVAR_36348_1</name>
</gene>
<dbReference type="EMBL" id="BGZK01000482">
    <property type="protein sequence ID" value="GBP46369.1"/>
    <property type="molecule type" value="Genomic_DNA"/>
</dbReference>
<comment type="caution">
    <text evidence="1">The sequence shown here is derived from an EMBL/GenBank/DDBJ whole genome shotgun (WGS) entry which is preliminary data.</text>
</comment>
<dbReference type="AlphaFoldDB" id="A0A4C1W763"/>
<keyword evidence="2" id="KW-1185">Reference proteome</keyword>
<sequence>MSDDDTAAVHLMALPAEVMQMDAEDDDIWSTEIDYGELFLAPMSPPAPAWMRRFSDTVYVGVKYPCNKYSAKGRLCSKCGKLKRIRLNINAFEL</sequence>
<evidence type="ECO:0000313" key="1">
    <source>
        <dbReference type="EMBL" id="GBP46369.1"/>
    </source>
</evidence>
<accession>A0A4C1W763</accession>